<evidence type="ECO:0000256" key="5">
    <source>
        <dbReference type="ARBA" id="ARBA00022989"/>
    </source>
</evidence>
<dbReference type="Gene3D" id="1.10.3430.10">
    <property type="entry name" value="Ammonium transporter AmtB like domains"/>
    <property type="match status" value="1"/>
</dbReference>
<feature type="compositionally biased region" description="Low complexity" evidence="9">
    <location>
        <begin position="525"/>
        <end position="538"/>
    </location>
</feature>
<dbReference type="EMBL" id="BSDD01000005">
    <property type="protein sequence ID" value="GLH70967.1"/>
    <property type="molecule type" value="Genomic_DNA"/>
</dbReference>
<evidence type="ECO:0000256" key="9">
    <source>
        <dbReference type="SAM" id="MobiDB-lite"/>
    </source>
</evidence>
<feature type="transmembrane region" description="Helical" evidence="8">
    <location>
        <begin position="160"/>
        <end position="181"/>
    </location>
</feature>
<feature type="signal peptide" evidence="10">
    <location>
        <begin position="1"/>
        <end position="25"/>
    </location>
</feature>
<reference evidence="12 13" key="1">
    <citation type="journal article" date="2023" name="Antonie Van Leeuwenhoek">
        <title>Mesoterricola silvestris gen. nov., sp. nov., Mesoterricola sediminis sp. nov., Geothrix oryzae sp. nov., Geothrix edaphica sp. nov., Geothrix rubra sp. nov., and Geothrix limicola sp. nov., six novel members of Acidobacteriota isolated from soils.</title>
        <authorList>
            <person name="Itoh H."/>
            <person name="Sugisawa Y."/>
            <person name="Mise K."/>
            <person name="Xu Z."/>
            <person name="Kuniyasu M."/>
            <person name="Ushijima N."/>
            <person name="Kawano K."/>
            <person name="Kobayashi E."/>
            <person name="Shiratori Y."/>
            <person name="Masuda Y."/>
            <person name="Senoo K."/>
        </authorList>
    </citation>
    <scope>NUCLEOTIDE SEQUENCE [LARGE SCALE GENOMIC DNA]</scope>
    <source>
        <strain evidence="12 13">Red803</strain>
    </source>
</reference>
<feature type="transmembrane region" description="Helical" evidence="8">
    <location>
        <begin position="446"/>
        <end position="468"/>
    </location>
</feature>
<evidence type="ECO:0000256" key="1">
    <source>
        <dbReference type="ARBA" id="ARBA00004141"/>
    </source>
</evidence>
<dbReference type="InterPro" id="IPR024041">
    <property type="entry name" value="NH4_transpt_AmtB-like_dom"/>
</dbReference>
<dbReference type="InterPro" id="IPR029020">
    <property type="entry name" value="Ammonium/urea_transptr"/>
</dbReference>
<evidence type="ECO:0000256" key="10">
    <source>
        <dbReference type="SAM" id="SignalP"/>
    </source>
</evidence>
<sequence>MRRRNLVRILLLSIAFAALSTAVIAADPTGGSTGGIQNVPAQNPGAPTLQELGAAVGQTRVALNFVWTLLTAFLVMFMQAGFALAETGFTRAKNAAHTMMMNLMVYGVGLLGFWAVGFALQMGGSGAAMGASLSAPEGMSRLLGPTLAGNVWGLVGGKGFFLSGGAYDVSAFCLFLFQMVFMDTALTIPTGAMAERWKLSAFLVYGLVASMVIYPVFACWAWGGGWLSALGRTLGLGHGYVDFAGSGVVHLTGGVMATTGVLVLGPRIGKYVRGVAQAIPGHNLPMAVLGCLILAFGWFGFNAGSTLAGTDLRIAVVATNTMLASGAGAVTAYLFTWWKFARPDLSMTVNGMLAGLVAITAPCAYVNAPAAVFIGGVAGVLVVAAALFIENTLKIDDPVGAIAVHGVNGAWGLLALGLLADGTYGQGLNGGAAGVRGLLYGDGRQLLAQLVGIGANLLWVGTTSFALFKLIDRILGMRVTPEQEMAGLDFHEVSAPAYPGDGATVNTPVLVIPRAPKAAPPPTQAVPAPTALPLGGEA</sequence>
<feature type="transmembrane region" description="Helical" evidence="8">
    <location>
        <begin position="65"/>
        <end position="89"/>
    </location>
</feature>
<keyword evidence="7 8" id="KW-0924">Ammonia transport</keyword>
<feature type="transmembrane region" description="Helical" evidence="8">
    <location>
        <begin position="371"/>
        <end position="389"/>
    </location>
</feature>
<evidence type="ECO:0000313" key="13">
    <source>
        <dbReference type="Proteomes" id="UP001165089"/>
    </source>
</evidence>
<feature type="transmembrane region" description="Helical" evidence="8">
    <location>
        <begin position="284"/>
        <end position="301"/>
    </location>
</feature>
<feature type="region of interest" description="Disordered" evidence="9">
    <location>
        <begin position="516"/>
        <end position="538"/>
    </location>
</feature>
<protein>
    <recommendedName>
        <fullName evidence="8">Ammonium transporter</fullName>
    </recommendedName>
</protein>
<evidence type="ECO:0000256" key="7">
    <source>
        <dbReference type="ARBA" id="ARBA00023177"/>
    </source>
</evidence>
<feature type="transmembrane region" description="Helical" evidence="8">
    <location>
        <begin position="243"/>
        <end position="264"/>
    </location>
</feature>
<dbReference type="SUPFAM" id="SSF111352">
    <property type="entry name" value="Ammonium transporter"/>
    <property type="match status" value="1"/>
</dbReference>
<evidence type="ECO:0000256" key="4">
    <source>
        <dbReference type="ARBA" id="ARBA00022692"/>
    </source>
</evidence>
<evidence type="ECO:0000259" key="11">
    <source>
        <dbReference type="Pfam" id="PF00909"/>
    </source>
</evidence>
<dbReference type="NCBIfam" id="TIGR00836">
    <property type="entry name" value="amt"/>
    <property type="match status" value="1"/>
</dbReference>
<proteinExistence type="inferred from homology"/>
<feature type="transmembrane region" description="Helical" evidence="8">
    <location>
        <begin position="347"/>
        <end position="365"/>
    </location>
</feature>
<dbReference type="PANTHER" id="PTHR11730:SF6">
    <property type="entry name" value="AMMONIUM TRANSPORTER"/>
    <property type="match status" value="1"/>
</dbReference>
<feature type="transmembrane region" description="Helical" evidence="8">
    <location>
        <begin position="313"/>
        <end position="335"/>
    </location>
</feature>
<evidence type="ECO:0000256" key="3">
    <source>
        <dbReference type="ARBA" id="ARBA00022448"/>
    </source>
</evidence>
<organism evidence="12 13">
    <name type="scientific">Geothrix rubra</name>
    <dbReference type="NCBI Taxonomy" id="2927977"/>
    <lineage>
        <taxon>Bacteria</taxon>
        <taxon>Pseudomonadati</taxon>
        <taxon>Acidobacteriota</taxon>
        <taxon>Holophagae</taxon>
        <taxon>Holophagales</taxon>
        <taxon>Holophagaceae</taxon>
        <taxon>Geothrix</taxon>
    </lineage>
</organism>
<dbReference type="PANTHER" id="PTHR11730">
    <property type="entry name" value="AMMONIUM TRANSPORTER"/>
    <property type="match status" value="1"/>
</dbReference>
<comment type="caution">
    <text evidence="12">The sequence shown here is derived from an EMBL/GenBank/DDBJ whole genome shotgun (WGS) entry which is preliminary data.</text>
</comment>
<feature type="chain" id="PRO_5047243819" description="Ammonium transporter" evidence="10">
    <location>
        <begin position="26"/>
        <end position="538"/>
    </location>
</feature>
<feature type="transmembrane region" description="Helical" evidence="8">
    <location>
        <begin position="101"/>
        <end position="120"/>
    </location>
</feature>
<keyword evidence="6 8" id="KW-0472">Membrane</keyword>
<evidence type="ECO:0000256" key="2">
    <source>
        <dbReference type="ARBA" id="ARBA00005887"/>
    </source>
</evidence>
<comment type="subcellular location">
    <subcellularLocation>
        <location evidence="8">Cell membrane</location>
        <topology evidence="8">Multi-pass membrane protein</topology>
    </subcellularLocation>
    <subcellularLocation>
        <location evidence="1">Membrane</location>
        <topology evidence="1">Multi-pass membrane protein</topology>
    </subcellularLocation>
</comment>
<name>A0ABQ5Q8N3_9BACT</name>
<keyword evidence="4 8" id="KW-0812">Transmembrane</keyword>
<dbReference type="Pfam" id="PF00909">
    <property type="entry name" value="Ammonium_transp"/>
    <property type="match status" value="1"/>
</dbReference>
<gene>
    <name evidence="12" type="primary">amt-1</name>
    <name evidence="12" type="ORF">GETHPA_25000</name>
</gene>
<evidence type="ECO:0000256" key="8">
    <source>
        <dbReference type="RuleBase" id="RU362002"/>
    </source>
</evidence>
<dbReference type="RefSeq" id="WP_285726748.1">
    <property type="nucleotide sequence ID" value="NZ_BSDD01000005.1"/>
</dbReference>
<keyword evidence="5 8" id="KW-1133">Transmembrane helix</keyword>
<dbReference type="Proteomes" id="UP001165089">
    <property type="component" value="Unassembled WGS sequence"/>
</dbReference>
<keyword evidence="3 8" id="KW-0813">Transport</keyword>
<accession>A0ABQ5Q8N3</accession>
<keyword evidence="13" id="KW-1185">Reference proteome</keyword>
<dbReference type="InterPro" id="IPR001905">
    <property type="entry name" value="Ammonium_transpt"/>
</dbReference>
<keyword evidence="10" id="KW-0732">Signal</keyword>
<comment type="similarity">
    <text evidence="2 8">Belongs to the ammonia transporter channel (TC 1.A.11.2) family.</text>
</comment>
<feature type="domain" description="Ammonium transporter AmtB-like" evidence="11">
    <location>
        <begin position="66"/>
        <end position="498"/>
    </location>
</feature>
<evidence type="ECO:0000313" key="12">
    <source>
        <dbReference type="EMBL" id="GLH70967.1"/>
    </source>
</evidence>
<evidence type="ECO:0000256" key="6">
    <source>
        <dbReference type="ARBA" id="ARBA00023136"/>
    </source>
</evidence>
<feature type="transmembrane region" description="Helical" evidence="8">
    <location>
        <begin position="401"/>
        <end position="420"/>
    </location>
</feature>
<feature type="transmembrane region" description="Helical" evidence="8">
    <location>
        <begin position="202"/>
        <end position="223"/>
    </location>
</feature>